<feature type="compositionally biased region" description="Low complexity" evidence="1">
    <location>
        <begin position="138"/>
        <end position="149"/>
    </location>
</feature>
<feature type="compositionally biased region" description="Low complexity" evidence="1">
    <location>
        <begin position="328"/>
        <end position="379"/>
    </location>
</feature>
<accession>A0A372ZX43</accession>
<protein>
    <recommendedName>
        <fullName evidence="4">DUF4232 domain-containing protein</fullName>
    </recommendedName>
</protein>
<feature type="region of interest" description="Disordered" evidence="1">
    <location>
        <begin position="109"/>
        <end position="186"/>
    </location>
</feature>
<evidence type="ECO:0000256" key="1">
    <source>
        <dbReference type="SAM" id="MobiDB-lite"/>
    </source>
</evidence>
<proteinExistence type="predicted"/>
<evidence type="ECO:0000313" key="2">
    <source>
        <dbReference type="EMBL" id="RGD60436.1"/>
    </source>
</evidence>
<comment type="caution">
    <text evidence="2">The sequence shown here is derived from an EMBL/GenBank/DDBJ whole genome shotgun (WGS) entry which is preliminary data.</text>
</comment>
<evidence type="ECO:0000313" key="3">
    <source>
        <dbReference type="Proteomes" id="UP000263377"/>
    </source>
</evidence>
<sequence length="410" mass="39154">MNGPGTPGANEPRATGLGANGLGASRASRPGAEAPEELLSLSTEERAVRELLHGAVSGIQPAAGGLPRIRRAVPRRRAARRGAWTGAAALAFVVAIGLPVLHEGEHLGLSGGPGSADAKSPAATSPSGTAGTTGGTGAASHANPSGPGDTTPPPGTASAPHSPGGGQASTDGGVAPSGTSGAGDGGIVPLCTRTDLGDGLAQVGTADGDGRIYGSFTVYNVSGRSCRLGGPGSVAVTAVSGGDRGRIRTADHAPGDPAAGLPAMNGEPPVLAPRAGYRVPFAWVPDQTCTGSGTLSTPSNSVNQVALRSDVPAAESGAPASVPTSEVSANPPASSSPSAGPTTAPSPTATPTGNPTTAPPAVTIAHTPAPGSPAAATATLPVACSGTVYRGGVQGLGGPAPQPSGSPTAR</sequence>
<reference evidence="2 3" key="1">
    <citation type="submission" date="2018-08" db="EMBL/GenBank/DDBJ databases">
        <title>Diversity &amp; Physiological Properties of Lignin-Decomposing Actinobacteria from Soil.</title>
        <authorList>
            <person name="Roh S.G."/>
            <person name="Kim S.B."/>
        </authorList>
    </citation>
    <scope>NUCLEOTIDE SEQUENCE [LARGE SCALE GENOMIC DNA]</scope>
    <source>
        <strain evidence="2 3">MMS17-GH009</strain>
    </source>
</reference>
<feature type="region of interest" description="Disordered" evidence="1">
    <location>
        <begin position="311"/>
        <end position="410"/>
    </location>
</feature>
<keyword evidence="3" id="KW-1185">Reference proteome</keyword>
<name>A0A372ZX43_9ACTN</name>
<dbReference type="Proteomes" id="UP000263377">
    <property type="component" value="Unassembled WGS sequence"/>
</dbReference>
<feature type="region of interest" description="Disordered" evidence="1">
    <location>
        <begin position="1"/>
        <end position="41"/>
    </location>
</feature>
<gene>
    <name evidence="2" type="ORF">DR950_23975</name>
</gene>
<evidence type="ECO:0008006" key="4">
    <source>
        <dbReference type="Google" id="ProtNLM"/>
    </source>
</evidence>
<organism evidence="2 3">
    <name type="scientific">Kitasatospora xanthocidica</name>
    <dbReference type="NCBI Taxonomy" id="83382"/>
    <lineage>
        <taxon>Bacteria</taxon>
        <taxon>Bacillati</taxon>
        <taxon>Actinomycetota</taxon>
        <taxon>Actinomycetes</taxon>
        <taxon>Kitasatosporales</taxon>
        <taxon>Streptomycetaceae</taxon>
        <taxon>Kitasatospora</taxon>
    </lineage>
</organism>
<dbReference type="EMBL" id="QVIG01000001">
    <property type="protein sequence ID" value="RGD60436.1"/>
    <property type="molecule type" value="Genomic_DNA"/>
</dbReference>
<dbReference type="AlphaFoldDB" id="A0A372ZX43"/>
<feature type="compositionally biased region" description="Low complexity" evidence="1">
    <location>
        <begin position="120"/>
        <end position="130"/>
    </location>
</feature>